<sequence>MWAIFNYEKTESPIVNSTLYFLRRSQDSIDLLDWVLISRAVGHGSRERNKGTGVVKLKATRESKLHPFDVELFVLEIDGLMDQARS</sequence>
<dbReference type="STRING" id="5486.A0A367Y1A0"/>
<dbReference type="AlphaFoldDB" id="A0A367Y1A0"/>
<comment type="caution">
    <text evidence="1">The sequence shown here is derived from an EMBL/GenBank/DDBJ whole genome shotgun (WGS) entry which is preliminary data.</text>
</comment>
<keyword evidence="2" id="KW-1185">Reference proteome</keyword>
<evidence type="ECO:0000313" key="2">
    <source>
        <dbReference type="Proteomes" id="UP000253472"/>
    </source>
</evidence>
<dbReference type="InterPro" id="IPR014807">
    <property type="entry name" value="Coa1"/>
</dbReference>
<reference evidence="1 2" key="1">
    <citation type="submission" date="2018-06" db="EMBL/GenBank/DDBJ databases">
        <title>Whole genome sequencing of Candida tropicalis (genome annotated by CSBL at Korea University).</title>
        <authorList>
            <person name="Ahn J."/>
        </authorList>
    </citation>
    <scope>NUCLEOTIDE SEQUENCE [LARGE SCALE GENOMIC DNA]</scope>
    <source>
        <strain evidence="1 2">ATCC 20962</strain>
    </source>
</reference>
<dbReference type="GO" id="GO:0033617">
    <property type="term" value="P:mitochondrial respiratory chain complex IV assembly"/>
    <property type="evidence" value="ECO:0007669"/>
    <property type="project" value="InterPro"/>
</dbReference>
<dbReference type="PANTHER" id="PTHR28523">
    <property type="entry name" value="CYTOCHROME C OXIDASE ASSEMBLY FACTOR 1"/>
    <property type="match status" value="1"/>
</dbReference>
<dbReference type="PANTHER" id="PTHR28523:SF1">
    <property type="entry name" value="CYTOCHROME C OXIDASE ASSEMBLY FACTOR 1"/>
    <property type="match status" value="1"/>
</dbReference>
<dbReference type="Pfam" id="PF08695">
    <property type="entry name" value="Coa1"/>
    <property type="match status" value="1"/>
</dbReference>
<accession>A0A367Y1A0</accession>
<proteinExistence type="predicted"/>
<dbReference type="Proteomes" id="UP000253472">
    <property type="component" value="Unassembled WGS sequence"/>
</dbReference>
<protein>
    <submittedName>
        <fullName evidence="1">Uncharacterized protein</fullName>
    </submittedName>
</protein>
<dbReference type="InterPro" id="IPR042432">
    <property type="entry name" value="Coa1_fungi"/>
</dbReference>
<dbReference type="OrthoDB" id="2100652at2759"/>
<gene>
    <name evidence="1" type="ORF">Cantr_07310</name>
</gene>
<evidence type="ECO:0000313" key="1">
    <source>
        <dbReference type="EMBL" id="RCK58812.1"/>
    </source>
</evidence>
<name>A0A367Y1A0_9ASCO</name>
<dbReference type="EMBL" id="QLNQ01000027">
    <property type="protein sequence ID" value="RCK58812.1"/>
    <property type="molecule type" value="Genomic_DNA"/>
</dbReference>
<dbReference type="GO" id="GO:0005743">
    <property type="term" value="C:mitochondrial inner membrane"/>
    <property type="evidence" value="ECO:0007669"/>
    <property type="project" value="TreeGrafter"/>
</dbReference>
<organism evidence="1 2">
    <name type="scientific">Candida viswanathii</name>
    <dbReference type="NCBI Taxonomy" id="5486"/>
    <lineage>
        <taxon>Eukaryota</taxon>
        <taxon>Fungi</taxon>
        <taxon>Dikarya</taxon>
        <taxon>Ascomycota</taxon>
        <taxon>Saccharomycotina</taxon>
        <taxon>Pichiomycetes</taxon>
        <taxon>Debaryomycetaceae</taxon>
        <taxon>Candida/Lodderomyces clade</taxon>
        <taxon>Candida</taxon>
    </lineage>
</organism>